<dbReference type="CDD" id="cd00038">
    <property type="entry name" value="CAP_ED"/>
    <property type="match status" value="1"/>
</dbReference>
<dbReference type="InterPro" id="IPR018490">
    <property type="entry name" value="cNMP-bd_dom_sf"/>
</dbReference>
<feature type="domain" description="Cyclic nucleotide-binding" evidence="2">
    <location>
        <begin position="249"/>
        <end position="300"/>
    </location>
</feature>
<dbReference type="Gene3D" id="2.60.120.10">
    <property type="entry name" value="Jelly Rolls"/>
    <property type="match status" value="2"/>
</dbReference>
<sequence>MSSSQALAESQGKPSRKRRNLSTQVQNKARLSIWDKDPQELFNQFDQRREQKKDIFKLDEYFVNNKFFKNLAKDTDRETTYHCYKIMNFQTFYAGETIFHFGDTAFTFYIMLRGEVAVKIPQAIDLEITPDDLFIFCIQFFDDIEWNKFPLGDVVRPEIKSEIQRLGVTFENLIEKIPQIQDKLKKKEFQIPYCLNEVLDGKRLGNIKVWVVKEVSLMGEDKREYQVIVGNAMKRQVNEKVKFFKNFRIFSNLSKNKMQRMLYYFQERQYHRKQVVFMEGIDNTDGVYFIKNGEFEVSKKVKIEKQEDKAHVVNQLQTVNKQLKDSMKINFQHTQQIDISLKQIRLYLQGANEIFGLEEVADNKPKRLTTVVCSTNQATVFYIKKEDFINGVNLFKFSDKILQEKFLKQQLLNLRMGETEVFRLKKEEEFEQTRKQKILERESEKTMLIQVNDEFDQKQFQKATKKLISDKKTLNFSPGLLNQRLKFIKMKGEMERMERTNQNDGFASHRSDEQKSSTRILINANKMDRNNQLSPLFNEKIANPISYQQSNSKSQLAHAYYALETGTVTTKQSSPMTKSIRTYRVKTSKSNSKNLTAVKSMAGLMQSQNDIPLDEEEKFMQIQSLEKYDQKQITQTAFNVPQYLNQTYKFYNKVKQPSWMERPLVQLRQKLKTSLPSQQHSKKSSYTLNQDLQNLKQLNIPQPHLPTMPIIESQPTTEQMPSQRKSVQINQPIQNQKSAQLLTMSPSLLPAVTSQKYLNAKLSQNNIILSQDHHPDDCKTCVFCRKQATRQLIQRPITKQEISKKIEKEKIISFRENLSKKFNRNLIREQNDALNRVYQFY</sequence>
<keyword evidence="4" id="KW-1185">Reference proteome</keyword>
<feature type="domain" description="Cyclic nucleotide-binding" evidence="2">
    <location>
        <begin position="71"/>
        <end position="118"/>
    </location>
</feature>
<name>A0A078ADE7_STYLE</name>
<organism evidence="3 4">
    <name type="scientific">Stylonychia lemnae</name>
    <name type="common">Ciliate</name>
    <dbReference type="NCBI Taxonomy" id="5949"/>
    <lineage>
        <taxon>Eukaryota</taxon>
        <taxon>Sar</taxon>
        <taxon>Alveolata</taxon>
        <taxon>Ciliophora</taxon>
        <taxon>Intramacronucleata</taxon>
        <taxon>Spirotrichea</taxon>
        <taxon>Stichotrichia</taxon>
        <taxon>Sporadotrichida</taxon>
        <taxon>Oxytrichidae</taxon>
        <taxon>Stylonychinae</taxon>
        <taxon>Stylonychia</taxon>
    </lineage>
</organism>
<dbReference type="InParanoid" id="A0A078ADE7"/>
<proteinExistence type="predicted"/>
<dbReference type="EMBL" id="CCKQ01008804">
    <property type="protein sequence ID" value="CDW80269.1"/>
    <property type="molecule type" value="Genomic_DNA"/>
</dbReference>
<evidence type="ECO:0000313" key="4">
    <source>
        <dbReference type="Proteomes" id="UP000039865"/>
    </source>
</evidence>
<accession>A0A078ADE7</accession>
<dbReference type="PANTHER" id="PTHR23011">
    <property type="entry name" value="CYCLIC NUCLEOTIDE-BINDING DOMAIN CONTAINING PROTEIN"/>
    <property type="match status" value="1"/>
</dbReference>
<dbReference type="PANTHER" id="PTHR23011:SF28">
    <property type="entry name" value="CYCLIC NUCLEOTIDE-BINDING DOMAIN CONTAINING PROTEIN"/>
    <property type="match status" value="1"/>
</dbReference>
<dbReference type="AlphaFoldDB" id="A0A078ADE7"/>
<dbReference type="InterPro" id="IPR014710">
    <property type="entry name" value="RmlC-like_jellyroll"/>
</dbReference>
<dbReference type="Proteomes" id="UP000039865">
    <property type="component" value="Unassembled WGS sequence"/>
</dbReference>
<evidence type="ECO:0000313" key="3">
    <source>
        <dbReference type="EMBL" id="CDW80269.1"/>
    </source>
</evidence>
<dbReference type="SUPFAM" id="SSF51206">
    <property type="entry name" value="cAMP-binding domain-like"/>
    <property type="match status" value="2"/>
</dbReference>
<dbReference type="InterPro" id="IPR000595">
    <property type="entry name" value="cNMP-bd_dom"/>
</dbReference>
<feature type="region of interest" description="Disordered" evidence="1">
    <location>
        <begin position="1"/>
        <end position="26"/>
    </location>
</feature>
<reference evidence="3 4" key="1">
    <citation type="submission" date="2014-06" db="EMBL/GenBank/DDBJ databases">
        <authorList>
            <person name="Swart Estienne"/>
        </authorList>
    </citation>
    <scope>NUCLEOTIDE SEQUENCE [LARGE SCALE GENOMIC DNA]</scope>
    <source>
        <strain evidence="3 4">130c</strain>
    </source>
</reference>
<gene>
    <name evidence="3" type="primary">Contig19719.g20912</name>
    <name evidence="3" type="ORF">STYLEM_9265</name>
</gene>
<evidence type="ECO:0000259" key="2">
    <source>
        <dbReference type="PROSITE" id="PS50042"/>
    </source>
</evidence>
<protein>
    <recommendedName>
        <fullName evidence="2">Cyclic nucleotide-binding domain-containing protein</fullName>
    </recommendedName>
</protein>
<dbReference type="OMA" id="NDGFASH"/>
<dbReference type="OrthoDB" id="166212at2759"/>
<dbReference type="PROSITE" id="PS50042">
    <property type="entry name" value="CNMP_BINDING_3"/>
    <property type="match status" value="2"/>
</dbReference>
<evidence type="ECO:0000256" key="1">
    <source>
        <dbReference type="SAM" id="MobiDB-lite"/>
    </source>
</evidence>